<dbReference type="AlphaFoldDB" id="M0BWA9"/>
<protein>
    <submittedName>
        <fullName evidence="3">Putative carbbohydrate responsive phospholipase</fullName>
    </submittedName>
</protein>
<comment type="caution">
    <text evidence="3">The sequence shown here is derived from an EMBL/GenBank/DDBJ whole genome shotgun (WGS) entry which is preliminary data.</text>
</comment>
<dbReference type="EMBL" id="AOIS01000062">
    <property type="protein sequence ID" value="ELZ14688.1"/>
    <property type="molecule type" value="Genomic_DNA"/>
</dbReference>
<evidence type="ECO:0000313" key="4">
    <source>
        <dbReference type="Proteomes" id="UP000011657"/>
    </source>
</evidence>
<reference evidence="3 4" key="1">
    <citation type="journal article" date="2014" name="PLoS Genet.">
        <title>Phylogenetically driven sequencing of extremely halophilic archaea reveals strategies for static and dynamic osmo-response.</title>
        <authorList>
            <person name="Becker E.A."/>
            <person name="Seitzer P.M."/>
            <person name="Tritt A."/>
            <person name="Larsen D."/>
            <person name="Krusor M."/>
            <person name="Yao A.I."/>
            <person name="Wu D."/>
            <person name="Madern D."/>
            <person name="Eisen J.A."/>
            <person name="Darling A.E."/>
            <person name="Facciotti M.T."/>
        </authorList>
    </citation>
    <scope>NUCLEOTIDE SEQUENCE [LARGE SCALE GENOMIC DNA]</scope>
    <source>
        <strain evidence="3 4">JCM 13891</strain>
    </source>
</reference>
<dbReference type="Pfam" id="PF14200">
    <property type="entry name" value="RicinB_lectin_2"/>
    <property type="match status" value="1"/>
</dbReference>
<dbReference type="CDD" id="cd00161">
    <property type="entry name" value="beta-trefoil_Ricin-like"/>
    <property type="match status" value="1"/>
</dbReference>
<proteinExistence type="predicted"/>
<dbReference type="InterPro" id="IPR035992">
    <property type="entry name" value="Ricin_B-like_lectins"/>
</dbReference>
<dbReference type="SUPFAM" id="SSF50370">
    <property type="entry name" value="Ricin B-like lectins"/>
    <property type="match status" value="1"/>
</dbReference>
<gene>
    <name evidence="3" type="ORF">C477_19944</name>
</gene>
<evidence type="ECO:0000256" key="1">
    <source>
        <dbReference type="SAM" id="MobiDB-lite"/>
    </source>
</evidence>
<feature type="compositionally biased region" description="Basic and acidic residues" evidence="1">
    <location>
        <begin position="92"/>
        <end position="117"/>
    </location>
</feature>
<feature type="domain" description="Ricin B lectin" evidence="2">
    <location>
        <begin position="3"/>
        <end position="49"/>
    </location>
</feature>
<sequence>MAGTDDGADIVQQSWTGADGQRWFAVALAGDRYGFVNANSGHVLDAEDSGENVVQCHWTSGANHRWELADRSSDDSSPSVGHSQTTDSRGGLAERGRRPREPARREGRTPCHQESDVYRGLTDASIDCVIVGSDDSPANNDKC</sequence>
<evidence type="ECO:0000313" key="3">
    <source>
        <dbReference type="EMBL" id="ELZ14688.1"/>
    </source>
</evidence>
<organism evidence="3 4">
    <name type="scientific">Haloterrigena salina JCM 13891</name>
    <dbReference type="NCBI Taxonomy" id="1227488"/>
    <lineage>
        <taxon>Archaea</taxon>
        <taxon>Methanobacteriati</taxon>
        <taxon>Methanobacteriota</taxon>
        <taxon>Stenosarchaea group</taxon>
        <taxon>Halobacteria</taxon>
        <taxon>Halobacteriales</taxon>
        <taxon>Natrialbaceae</taxon>
        <taxon>Haloterrigena</taxon>
    </lineage>
</organism>
<dbReference type="Proteomes" id="UP000011657">
    <property type="component" value="Unassembled WGS sequence"/>
</dbReference>
<dbReference type="Gene3D" id="2.80.10.50">
    <property type="match status" value="1"/>
</dbReference>
<name>M0BWA9_9EURY</name>
<evidence type="ECO:0000259" key="2">
    <source>
        <dbReference type="Pfam" id="PF14200"/>
    </source>
</evidence>
<accession>M0BWA9</accession>
<dbReference type="eggNOG" id="arCOG09138">
    <property type="taxonomic scope" value="Archaea"/>
</dbReference>
<dbReference type="PATRIC" id="fig|1227488.3.peg.3999"/>
<dbReference type="STRING" id="1227488.C477_19944"/>
<dbReference type="InterPro" id="IPR000772">
    <property type="entry name" value="Ricin_B_lectin"/>
</dbReference>
<keyword evidence="4" id="KW-1185">Reference proteome</keyword>
<feature type="region of interest" description="Disordered" evidence="1">
    <location>
        <begin position="68"/>
        <end position="118"/>
    </location>
</feature>